<keyword evidence="1 7" id="KW-0489">Methyltransferase</keyword>
<evidence type="ECO:0000256" key="1">
    <source>
        <dbReference type="ARBA" id="ARBA00022603"/>
    </source>
</evidence>
<feature type="domain" description="DNA methylase N-4/N-6" evidence="4">
    <location>
        <begin position="4"/>
        <end position="83"/>
    </location>
</feature>
<dbReference type="EMBL" id="CAADFG010000051">
    <property type="protein sequence ID" value="VFJ93028.1"/>
    <property type="molecule type" value="Genomic_DNA"/>
</dbReference>
<dbReference type="InterPro" id="IPR029063">
    <property type="entry name" value="SAM-dependent_MTases_sf"/>
</dbReference>
<dbReference type="SUPFAM" id="SSF53335">
    <property type="entry name" value="S-adenosyl-L-methionine-dependent methyltransferases"/>
    <property type="match status" value="1"/>
</dbReference>
<comment type="similarity">
    <text evidence="3">Belongs to the N(4)/N(6)-methyltransferase family.</text>
</comment>
<evidence type="ECO:0000313" key="6">
    <source>
        <dbReference type="EMBL" id="VFJ93750.1"/>
    </source>
</evidence>
<accession>A0A450V7E2</accession>
<dbReference type="Gene3D" id="3.40.50.150">
    <property type="entry name" value="Vaccinia Virus protein VP39"/>
    <property type="match status" value="1"/>
</dbReference>
<dbReference type="GO" id="GO:0003677">
    <property type="term" value="F:DNA binding"/>
    <property type="evidence" value="ECO:0007669"/>
    <property type="project" value="InterPro"/>
</dbReference>
<dbReference type="GO" id="GO:0008170">
    <property type="term" value="F:N-methyltransferase activity"/>
    <property type="evidence" value="ECO:0007669"/>
    <property type="project" value="InterPro"/>
</dbReference>
<organism evidence="7">
    <name type="scientific">Candidatus Kentrum eta</name>
    <dbReference type="NCBI Taxonomy" id="2126337"/>
    <lineage>
        <taxon>Bacteria</taxon>
        <taxon>Pseudomonadati</taxon>
        <taxon>Pseudomonadota</taxon>
        <taxon>Gammaproteobacteria</taxon>
        <taxon>Candidatus Kentrum</taxon>
    </lineage>
</organism>
<keyword evidence="2 7" id="KW-0808">Transferase</keyword>
<protein>
    <recommendedName>
        <fullName evidence="3">Methyltransferase</fullName>
        <ecNumber evidence="3">2.1.1.-</ecNumber>
    </recommendedName>
</protein>
<evidence type="ECO:0000256" key="3">
    <source>
        <dbReference type="RuleBase" id="RU362026"/>
    </source>
</evidence>
<dbReference type="EMBL" id="CAADFJ010000048">
    <property type="protein sequence ID" value="VFK00587.1"/>
    <property type="molecule type" value="Genomic_DNA"/>
</dbReference>
<evidence type="ECO:0000259" key="4">
    <source>
        <dbReference type="Pfam" id="PF01555"/>
    </source>
</evidence>
<dbReference type="EC" id="2.1.1.-" evidence="3"/>
<sequence length="179" mass="19817">MAGDALTTHAWERNMGEAARIFARILKPQGVFALFIDWRNGGLLQDALRAAGLKVRGQVVWDKSRASRPYRGRFRMQAEYVIWGGERLPRGDIYLDGVLRATTKTNGKRHITEKPLALMEQLVLPTAPGGLILDPFAGSGTTGVAAIRQGYRFHGMEMVPAYFRVSVDRLTHEARGPAA</sequence>
<dbReference type="AlphaFoldDB" id="A0A450V7E2"/>
<evidence type="ECO:0000313" key="7">
    <source>
        <dbReference type="EMBL" id="VFK00587.1"/>
    </source>
</evidence>
<dbReference type="GO" id="GO:0032259">
    <property type="term" value="P:methylation"/>
    <property type="evidence" value="ECO:0007669"/>
    <property type="project" value="UniProtKB-KW"/>
</dbReference>
<evidence type="ECO:0000313" key="5">
    <source>
        <dbReference type="EMBL" id="VFJ93028.1"/>
    </source>
</evidence>
<proteinExistence type="inferred from homology"/>
<dbReference type="EMBL" id="CAADFI010000049">
    <property type="protein sequence ID" value="VFJ93750.1"/>
    <property type="molecule type" value="Genomic_DNA"/>
</dbReference>
<name>A0A450V7E2_9GAMM</name>
<dbReference type="Pfam" id="PF01555">
    <property type="entry name" value="N6_N4_Mtase"/>
    <property type="match status" value="2"/>
</dbReference>
<dbReference type="InterPro" id="IPR002941">
    <property type="entry name" value="DNA_methylase_N4/N6"/>
</dbReference>
<evidence type="ECO:0000256" key="2">
    <source>
        <dbReference type="ARBA" id="ARBA00022679"/>
    </source>
</evidence>
<dbReference type="InterPro" id="IPR001091">
    <property type="entry name" value="RM_Methyltransferase"/>
</dbReference>
<dbReference type="PRINTS" id="PR00508">
    <property type="entry name" value="S21N4MTFRASE"/>
</dbReference>
<reference evidence="7" key="1">
    <citation type="submission" date="2019-02" db="EMBL/GenBank/DDBJ databases">
        <authorList>
            <person name="Gruber-Vodicka R. H."/>
            <person name="Seah K. B. B."/>
        </authorList>
    </citation>
    <scope>NUCLEOTIDE SEQUENCE</scope>
    <source>
        <strain evidence="7">BECK_SA2B12</strain>
        <strain evidence="5">BECK_SA2B15</strain>
        <strain evidence="6">BECK_SA2B20</strain>
    </source>
</reference>
<feature type="domain" description="DNA methylase N-4/N-6" evidence="4">
    <location>
        <begin position="100"/>
        <end position="166"/>
    </location>
</feature>
<gene>
    <name evidence="5" type="ORF">BECKH772A_GA0070896_1005116</name>
    <name evidence="6" type="ORF">BECKH772B_GA0070898_1004916</name>
    <name evidence="7" type="ORF">BECKH772C_GA0070978_1004816</name>
</gene>